<feature type="coiled-coil region" evidence="1">
    <location>
        <begin position="276"/>
        <end position="310"/>
    </location>
</feature>
<feature type="coiled-coil region" evidence="1">
    <location>
        <begin position="343"/>
        <end position="398"/>
    </location>
</feature>
<feature type="coiled-coil region" evidence="1">
    <location>
        <begin position="422"/>
        <end position="484"/>
    </location>
</feature>
<dbReference type="Proteomes" id="UP000291116">
    <property type="component" value="Unassembled WGS sequence"/>
</dbReference>
<accession>A0A448Z1X8</accession>
<feature type="coiled-coil region" evidence="1">
    <location>
        <begin position="73"/>
        <end position="234"/>
    </location>
</feature>
<name>A0A448Z1X8_9STRA</name>
<evidence type="ECO:0000256" key="1">
    <source>
        <dbReference type="SAM" id="Coils"/>
    </source>
</evidence>
<feature type="region of interest" description="Disordered" evidence="2">
    <location>
        <begin position="590"/>
        <end position="610"/>
    </location>
</feature>
<sequence>MQHILLDLERSSKETKQRLKSETKLRREAERALAELESAPKNRASAFPIKSMDSGIVTETASNTTKGYAERELEAVTAELIATQKKLRKTKDDLDKSQALTKDLERNLHNIGGDESAKILSGDDEALLRELDEIRAEIDAARNDIQSHSPNKILGKQQIFDYEKELEDTREENARLTEEISCLRNIIYDQDTVGSLANEKALNHVDKVKLRREVESLRNKLQRAQDDYERQIVDIEIYWRNKSQQANIEKHDPEEVSDDDIIGLKFANDNSSSRRERALEKKAVEAEELLKKSEEECSKMRSEVLSLTESLYKARQNRSEASKIGINESKRQEGVLLEAWNEVEDKKKEIIALENQLVSTQNEVRLLSEEISNMSGAFEKAQLEYNSVVDELEKVQDLYELSLKATESNSDGAEISLLRTQFQILNEKNEALGRHVKKMENEILSVREEQEEVLVGVEARTAIAEELQATVDRAVDETDQRNQEVEAITNMMEARLRGTEESVDMLEKQISAVSRIASNGATIAGTNEQSPSNGWLMNQYYSEKNEKAKAAISATMSYLSASSKSSVGRDEDDKILDDLLSLAERTATSASEVQNAVPSVQKNPYQSTIDGSPRLLEISKAIEKLTTISNTNKWSPKTETSDGDDTVGSATASLSSNSLQSIRSRSKYAEILQKVADYNKSFSPVAENENDDEARGEVGVEERE</sequence>
<keyword evidence="4" id="KW-1185">Reference proteome</keyword>
<reference evidence="3 4" key="1">
    <citation type="submission" date="2019-01" db="EMBL/GenBank/DDBJ databases">
        <authorList>
            <person name="Ferrante I. M."/>
        </authorList>
    </citation>
    <scope>NUCLEOTIDE SEQUENCE [LARGE SCALE GENOMIC DNA]</scope>
    <source>
        <strain evidence="3 4">B856</strain>
    </source>
</reference>
<feature type="compositionally biased region" description="Low complexity" evidence="2">
    <location>
        <begin position="649"/>
        <end position="661"/>
    </location>
</feature>
<organism evidence="3 4">
    <name type="scientific">Pseudo-nitzschia multistriata</name>
    <dbReference type="NCBI Taxonomy" id="183589"/>
    <lineage>
        <taxon>Eukaryota</taxon>
        <taxon>Sar</taxon>
        <taxon>Stramenopiles</taxon>
        <taxon>Ochrophyta</taxon>
        <taxon>Bacillariophyta</taxon>
        <taxon>Bacillariophyceae</taxon>
        <taxon>Bacillariophycidae</taxon>
        <taxon>Bacillariales</taxon>
        <taxon>Bacillariaceae</taxon>
        <taxon>Pseudo-nitzschia</taxon>
    </lineage>
</organism>
<feature type="region of interest" description="Disordered" evidence="2">
    <location>
        <begin position="632"/>
        <end position="661"/>
    </location>
</feature>
<evidence type="ECO:0000256" key="2">
    <source>
        <dbReference type="SAM" id="MobiDB-lite"/>
    </source>
</evidence>
<dbReference type="OrthoDB" id="10679938at2759"/>
<feature type="region of interest" description="Disordered" evidence="2">
    <location>
        <begin position="1"/>
        <end position="26"/>
    </location>
</feature>
<evidence type="ECO:0000313" key="4">
    <source>
        <dbReference type="Proteomes" id="UP000291116"/>
    </source>
</evidence>
<keyword evidence="1" id="KW-0175">Coiled coil</keyword>
<feature type="region of interest" description="Disordered" evidence="2">
    <location>
        <begin position="680"/>
        <end position="704"/>
    </location>
</feature>
<protein>
    <submittedName>
        <fullName evidence="3">Uncharacterized protein</fullName>
    </submittedName>
</protein>
<dbReference type="EMBL" id="CAACVS010000075">
    <property type="protein sequence ID" value="VEU36004.1"/>
    <property type="molecule type" value="Genomic_DNA"/>
</dbReference>
<evidence type="ECO:0000313" key="3">
    <source>
        <dbReference type="EMBL" id="VEU36004.1"/>
    </source>
</evidence>
<proteinExistence type="predicted"/>
<gene>
    <name evidence="3" type="ORF">PSNMU_V1.4_AUG-EV-PASAV3_0027520</name>
</gene>
<feature type="compositionally biased region" description="Basic and acidic residues" evidence="2">
    <location>
        <begin position="693"/>
        <end position="704"/>
    </location>
</feature>
<dbReference type="AlphaFoldDB" id="A0A448Z1X8"/>